<evidence type="ECO:0000313" key="2">
    <source>
        <dbReference type="EMBL" id="KAF7374391.1"/>
    </source>
</evidence>
<feature type="region of interest" description="Disordered" evidence="1">
    <location>
        <begin position="106"/>
        <end position="141"/>
    </location>
</feature>
<reference evidence="2" key="1">
    <citation type="submission" date="2020-05" db="EMBL/GenBank/DDBJ databases">
        <title>Mycena genomes resolve the evolution of fungal bioluminescence.</title>
        <authorList>
            <person name="Tsai I.J."/>
        </authorList>
    </citation>
    <scope>NUCLEOTIDE SEQUENCE</scope>
    <source>
        <strain evidence="2">160909Yilan</strain>
    </source>
</reference>
<dbReference type="AlphaFoldDB" id="A0A8H6ZDP3"/>
<organism evidence="2 3">
    <name type="scientific">Mycena sanguinolenta</name>
    <dbReference type="NCBI Taxonomy" id="230812"/>
    <lineage>
        <taxon>Eukaryota</taxon>
        <taxon>Fungi</taxon>
        <taxon>Dikarya</taxon>
        <taxon>Basidiomycota</taxon>
        <taxon>Agaricomycotina</taxon>
        <taxon>Agaricomycetes</taxon>
        <taxon>Agaricomycetidae</taxon>
        <taxon>Agaricales</taxon>
        <taxon>Marasmiineae</taxon>
        <taxon>Mycenaceae</taxon>
        <taxon>Mycena</taxon>
    </lineage>
</organism>
<protein>
    <submittedName>
        <fullName evidence="2">Uncharacterized protein</fullName>
    </submittedName>
</protein>
<keyword evidence="3" id="KW-1185">Reference proteome</keyword>
<evidence type="ECO:0000313" key="3">
    <source>
        <dbReference type="Proteomes" id="UP000623467"/>
    </source>
</evidence>
<name>A0A8H6ZDP3_9AGAR</name>
<proteinExistence type="predicted"/>
<dbReference type="EMBL" id="JACAZH010000002">
    <property type="protein sequence ID" value="KAF7374391.1"/>
    <property type="molecule type" value="Genomic_DNA"/>
</dbReference>
<sequence length="141" mass="15512">MIQIGQWYGKHANYNATAKKEPFRPVVKFRNLNEKVLASVQQGQNTSNSEVERLHDLENSDSDEDNETEPGESEQDLAQSAARSSFTFDIDPDINISAPPLLDLVSASPSAGGSTTLAVRNQPPTVPVGKNMQEDIDWNEI</sequence>
<dbReference type="Proteomes" id="UP000623467">
    <property type="component" value="Unassembled WGS sequence"/>
</dbReference>
<feature type="compositionally biased region" description="Acidic residues" evidence="1">
    <location>
        <begin position="59"/>
        <end position="75"/>
    </location>
</feature>
<feature type="compositionally biased region" description="Polar residues" evidence="1">
    <location>
        <begin position="39"/>
        <end position="49"/>
    </location>
</feature>
<feature type="region of interest" description="Disordered" evidence="1">
    <location>
        <begin position="38"/>
        <end position="84"/>
    </location>
</feature>
<comment type="caution">
    <text evidence="2">The sequence shown here is derived from an EMBL/GenBank/DDBJ whole genome shotgun (WGS) entry which is preliminary data.</text>
</comment>
<gene>
    <name evidence="2" type="ORF">MSAN_00323100</name>
</gene>
<dbReference type="OrthoDB" id="2681988at2759"/>
<feature type="compositionally biased region" description="Polar residues" evidence="1">
    <location>
        <begin position="107"/>
        <end position="123"/>
    </location>
</feature>
<evidence type="ECO:0000256" key="1">
    <source>
        <dbReference type="SAM" id="MobiDB-lite"/>
    </source>
</evidence>
<accession>A0A8H6ZDP3</accession>